<feature type="binding site" evidence="7">
    <location>
        <position position="119"/>
    </location>
    <ligand>
        <name>Zn(2+)</name>
        <dbReference type="ChEBI" id="CHEBI:29105"/>
        <note>catalytic</note>
    </ligand>
</feature>
<dbReference type="EC" id="3.1.-.-" evidence="7"/>
<evidence type="ECO:0000256" key="5">
    <source>
        <dbReference type="ARBA" id="ARBA00022801"/>
    </source>
</evidence>
<evidence type="ECO:0000313" key="9">
    <source>
        <dbReference type="Proteomes" id="UP000228952"/>
    </source>
</evidence>
<organism evidence="8 9">
    <name type="scientific">Candidatus Dojkabacteria bacterium CG_4_10_14_0_2_um_filter_Dojkabacteria_WS6_41_15</name>
    <dbReference type="NCBI Taxonomy" id="2014249"/>
    <lineage>
        <taxon>Bacteria</taxon>
        <taxon>Candidatus Dojkabacteria</taxon>
    </lineage>
</organism>
<keyword evidence="6 7" id="KW-0862">Zinc</keyword>
<sequence>MKLDYSLTTKQHKTEVLRVLDFLLQPAIIQLLTYSPQLAAKSKNQTVFINVVGTSRMKSLNNKFRQKETSTDVLSFELYDNGIMGELYICPDDISKNAKALGHSFENELLEIIIHGLLHLSGYDHSDEMFDWQKKLTDRILKEYENTSRSR</sequence>
<evidence type="ECO:0000313" key="8">
    <source>
        <dbReference type="EMBL" id="PJA13042.1"/>
    </source>
</evidence>
<dbReference type="AlphaFoldDB" id="A0A2M7W183"/>
<evidence type="ECO:0000256" key="1">
    <source>
        <dbReference type="ARBA" id="ARBA00010875"/>
    </source>
</evidence>
<dbReference type="PROSITE" id="PS01306">
    <property type="entry name" value="UPF0054"/>
    <property type="match status" value="1"/>
</dbReference>
<gene>
    <name evidence="7 8" type="primary">ybeY</name>
    <name evidence="8" type="ORF">COX64_03795</name>
</gene>
<keyword evidence="4 7" id="KW-0255">Endonuclease</keyword>
<dbReference type="NCBIfam" id="TIGR00043">
    <property type="entry name" value="rRNA maturation RNase YbeY"/>
    <property type="match status" value="1"/>
</dbReference>
<keyword evidence="7" id="KW-0690">Ribosome biogenesis</keyword>
<dbReference type="GO" id="GO:0004222">
    <property type="term" value="F:metalloendopeptidase activity"/>
    <property type="evidence" value="ECO:0007669"/>
    <property type="project" value="InterPro"/>
</dbReference>
<comment type="similarity">
    <text evidence="1 7">Belongs to the endoribonuclease YbeY family.</text>
</comment>
<evidence type="ECO:0000256" key="4">
    <source>
        <dbReference type="ARBA" id="ARBA00022759"/>
    </source>
</evidence>
<evidence type="ECO:0000256" key="6">
    <source>
        <dbReference type="ARBA" id="ARBA00022833"/>
    </source>
</evidence>
<dbReference type="Proteomes" id="UP000228952">
    <property type="component" value="Unassembled WGS sequence"/>
</dbReference>
<keyword evidence="2 7" id="KW-0540">Nuclease</keyword>
<keyword evidence="3 7" id="KW-0479">Metal-binding</keyword>
<dbReference type="Pfam" id="PF02130">
    <property type="entry name" value="YbeY"/>
    <property type="match status" value="1"/>
</dbReference>
<comment type="cofactor">
    <cofactor evidence="7">
        <name>Zn(2+)</name>
        <dbReference type="ChEBI" id="CHEBI:29105"/>
    </cofactor>
    <text evidence="7">Binds 1 zinc ion.</text>
</comment>
<comment type="subcellular location">
    <subcellularLocation>
        <location evidence="7">Cytoplasm</location>
    </subcellularLocation>
</comment>
<dbReference type="PANTHER" id="PTHR46986:SF1">
    <property type="entry name" value="ENDORIBONUCLEASE YBEY, CHLOROPLASTIC"/>
    <property type="match status" value="1"/>
</dbReference>
<dbReference type="GO" id="GO:0004521">
    <property type="term" value="F:RNA endonuclease activity"/>
    <property type="evidence" value="ECO:0007669"/>
    <property type="project" value="UniProtKB-UniRule"/>
</dbReference>
<evidence type="ECO:0000256" key="7">
    <source>
        <dbReference type="HAMAP-Rule" id="MF_00009"/>
    </source>
</evidence>
<reference evidence="9" key="1">
    <citation type="submission" date="2017-09" db="EMBL/GenBank/DDBJ databases">
        <title>Depth-based differentiation of microbial function through sediment-hosted aquifers and enrichment of novel symbionts in the deep terrestrial subsurface.</title>
        <authorList>
            <person name="Probst A.J."/>
            <person name="Ladd B."/>
            <person name="Jarett J.K."/>
            <person name="Geller-Mcgrath D.E."/>
            <person name="Sieber C.M.K."/>
            <person name="Emerson J.B."/>
            <person name="Anantharaman K."/>
            <person name="Thomas B.C."/>
            <person name="Malmstrom R."/>
            <person name="Stieglmeier M."/>
            <person name="Klingl A."/>
            <person name="Woyke T."/>
            <person name="Ryan C.M."/>
            <person name="Banfield J.F."/>
        </authorList>
    </citation>
    <scope>NUCLEOTIDE SEQUENCE [LARGE SCALE GENOMIC DNA]</scope>
</reference>
<dbReference type="InterPro" id="IPR002036">
    <property type="entry name" value="YbeY"/>
</dbReference>
<dbReference type="GO" id="GO:0008270">
    <property type="term" value="F:zinc ion binding"/>
    <property type="evidence" value="ECO:0007669"/>
    <property type="project" value="UniProtKB-UniRule"/>
</dbReference>
<feature type="binding site" evidence="7">
    <location>
        <position position="125"/>
    </location>
    <ligand>
        <name>Zn(2+)</name>
        <dbReference type="ChEBI" id="CHEBI:29105"/>
        <note>catalytic</note>
    </ligand>
</feature>
<keyword evidence="7" id="KW-0698">rRNA processing</keyword>
<dbReference type="PANTHER" id="PTHR46986">
    <property type="entry name" value="ENDORIBONUCLEASE YBEY, CHLOROPLASTIC"/>
    <property type="match status" value="1"/>
</dbReference>
<dbReference type="InterPro" id="IPR023091">
    <property type="entry name" value="MetalPrtase_cat_dom_sf_prd"/>
</dbReference>
<dbReference type="HAMAP" id="MF_00009">
    <property type="entry name" value="Endoribonucl_YbeY"/>
    <property type="match status" value="1"/>
</dbReference>
<feature type="binding site" evidence="7">
    <location>
        <position position="115"/>
    </location>
    <ligand>
        <name>Zn(2+)</name>
        <dbReference type="ChEBI" id="CHEBI:29105"/>
        <note>catalytic</note>
    </ligand>
</feature>
<dbReference type="Gene3D" id="3.40.390.30">
    <property type="entry name" value="Metalloproteases ('zincins'), catalytic domain"/>
    <property type="match status" value="1"/>
</dbReference>
<dbReference type="InterPro" id="IPR020549">
    <property type="entry name" value="YbeY_CS"/>
</dbReference>
<dbReference type="GO" id="GO:0006364">
    <property type="term" value="P:rRNA processing"/>
    <property type="evidence" value="ECO:0007669"/>
    <property type="project" value="UniProtKB-UniRule"/>
</dbReference>
<protein>
    <recommendedName>
        <fullName evidence="7">Endoribonuclease YbeY</fullName>
        <ecNumber evidence="7">3.1.-.-</ecNumber>
    </recommendedName>
</protein>
<keyword evidence="5 7" id="KW-0378">Hydrolase</keyword>
<dbReference type="GO" id="GO:0005737">
    <property type="term" value="C:cytoplasm"/>
    <property type="evidence" value="ECO:0007669"/>
    <property type="project" value="UniProtKB-SubCell"/>
</dbReference>
<evidence type="ECO:0000256" key="2">
    <source>
        <dbReference type="ARBA" id="ARBA00022722"/>
    </source>
</evidence>
<keyword evidence="7" id="KW-0963">Cytoplasm</keyword>
<dbReference type="EMBL" id="PFQB01000098">
    <property type="protein sequence ID" value="PJA13042.1"/>
    <property type="molecule type" value="Genomic_DNA"/>
</dbReference>
<comment type="function">
    <text evidence="7">Single strand-specific metallo-endoribonuclease involved in late-stage 70S ribosome quality control and in maturation of the 3' terminus of the 16S rRNA.</text>
</comment>
<proteinExistence type="inferred from homology"/>
<evidence type="ECO:0000256" key="3">
    <source>
        <dbReference type="ARBA" id="ARBA00022723"/>
    </source>
</evidence>
<accession>A0A2M7W183</accession>
<name>A0A2M7W183_9BACT</name>
<comment type="caution">
    <text evidence="8">The sequence shown here is derived from an EMBL/GenBank/DDBJ whole genome shotgun (WGS) entry which is preliminary data.</text>
</comment>
<dbReference type="SUPFAM" id="SSF55486">
    <property type="entry name" value="Metalloproteases ('zincins'), catalytic domain"/>
    <property type="match status" value="1"/>
</dbReference>